<dbReference type="AlphaFoldDB" id="A0A7D4UH49"/>
<accession>A0A7D4UH49</accession>
<reference evidence="9 10" key="1">
    <citation type="submission" date="2020-05" db="EMBL/GenBank/DDBJ databases">
        <title>Mucilaginibacter mali sp. nov.</title>
        <authorList>
            <person name="Kim H.S."/>
            <person name="Lee K.C."/>
            <person name="Suh M.K."/>
            <person name="Kim J.-S."/>
            <person name="Han K.-I."/>
            <person name="Eom M.K."/>
            <person name="Shin Y.K."/>
            <person name="Lee J.-S."/>
        </authorList>
    </citation>
    <scope>NUCLEOTIDE SEQUENCE [LARGE SCALE GENOMIC DNA]</scope>
    <source>
        <strain evidence="9 10">G2-14</strain>
    </source>
</reference>
<keyword evidence="4 6" id="KW-1133">Transmembrane helix</keyword>
<evidence type="ECO:0000256" key="1">
    <source>
        <dbReference type="ARBA" id="ARBA00004651"/>
    </source>
</evidence>
<dbReference type="GO" id="GO:0022857">
    <property type="term" value="F:transmembrane transporter activity"/>
    <property type="evidence" value="ECO:0007669"/>
    <property type="project" value="TreeGrafter"/>
</dbReference>
<dbReference type="PANTHER" id="PTHR30572">
    <property type="entry name" value="MEMBRANE COMPONENT OF TRANSPORTER-RELATED"/>
    <property type="match status" value="1"/>
</dbReference>
<name>A0A7D4UH49_9SPHI</name>
<evidence type="ECO:0000313" key="9">
    <source>
        <dbReference type="EMBL" id="QKJ32716.1"/>
    </source>
</evidence>
<evidence type="ECO:0000256" key="3">
    <source>
        <dbReference type="ARBA" id="ARBA00022692"/>
    </source>
</evidence>
<comment type="subcellular location">
    <subcellularLocation>
        <location evidence="1">Cell membrane</location>
        <topology evidence="1">Multi-pass membrane protein</topology>
    </subcellularLocation>
</comment>
<proteinExistence type="predicted"/>
<gene>
    <name evidence="9" type="ORF">HQ865_24130</name>
</gene>
<protein>
    <submittedName>
        <fullName evidence="9">ABC transporter permease</fullName>
    </submittedName>
</protein>
<dbReference type="InterPro" id="IPR025857">
    <property type="entry name" value="MacB_PCD"/>
</dbReference>
<keyword evidence="10" id="KW-1185">Reference proteome</keyword>
<keyword evidence="2" id="KW-1003">Cell membrane</keyword>
<evidence type="ECO:0000256" key="2">
    <source>
        <dbReference type="ARBA" id="ARBA00022475"/>
    </source>
</evidence>
<dbReference type="EMBL" id="CP054139">
    <property type="protein sequence ID" value="QKJ32716.1"/>
    <property type="molecule type" value="Genomic_DNA"/>
</dbReference>
<evidence type="ECO:0000256" key="4">
    <source>
        <dbReference type="ARBA" id="ARBA00022989"/>
    </source>
</evidence>
<evidence type="ECO:0000259" key="7">
    <source>
        <dbReference type="Pfam" id="PF02687"/>
    </source>
</evidence>
<dbReference type="RefSeq" id="WP_173417363.1">
    <property type="nucleotide sequence ID" value="NZ_CP054139.1"/>
</dbReference>
<dbReference type="Pfam" id="PF02687">
    <property type="entry name" value="FtsX"/>
    <property type="match status" value="1"/>
</dbReference>
<keyword evidence="5 6" id="KW-0472">Membrane</keyword>
<feature type="domain" description="MacB-like periplasmic core" evidence="8">
    <location>
        <begin position="25"/>
        <end position="248"/>
    </location>
</feature>
<sequence length="414" mass="44297">MAVKTTFRENVAIALQSIGGNRLRTSLTALIIAIGITALVGILTAIEGLKQRTNDIFSQMGANSFTIRNRGSGIKFGGGGQRKVWTPIKYEQAVRFKQRLKIPATVSVTTYASNLSTVKYGDFKTNPNISILGSDENYLKTAGYTLGAGRNFTQAEIDRGANVVIIGDDIRNRLFKNSDPINKMILVGSNKFKVIGLTATKGSSSGFSNADQECIIPLYKAKQISTNPNASYTITVMVGTPAEEDAATGESTSLFRNIRGLRMGQDNNFEISRSDSMKEQLATQLNGIQAAGFGIGIITLIGAAIGLMNIMLVSVTERTREIGVRKAIGATPAIIRKQFLIEAIVICLIGGIGGIVLGMAAGNLIAVNISGQFIIPWVWLFCAIALCTGIGLGSGYYPAKKAARLDPVEALRYE</sequence>
<feature type="transmembrane region" description="Helical" evidence="6">
    <location>
        <begin position="27"/>
        <end position="46"/>
    </location>
</feature>
<feature type="transmembrane region" description="Helical" evidence="6">
    <location>
        <begin position="290"/>
        <end position="315"/>
    </location>
</feature>
<dbReference type="Pfam" id="PF12704">
    <property type="entry name" value="MacB_PCD"/>
    <property type="match status" value="1"/>
</dbReference>
<evidence type="ECO:0000259" key="8">
    <source>
        <dbReference type="Pfam" id="PF12704"/>
    </source>
</evidence>
<dbReference type="GO" id="GO:0005886">
    <property type="term" value="C:plasma membrane"/>
    <property type="evidence" value="ECO:0007669"/>
    <property type="project" value="UniProtKB-SubCell"/>
</dbReference>
<evidence type="ECO:0000256" key="6">
    <source>
        <dbReference type="SAM" id="Phobius"/>
    </source>
</evidence>
<dbReference type="Proteomes" id="UP000505355">
    <property type="component" value="Chromosome"/>
</dbReference>
<organism evidence="9 10">
    <name type="scientific">Mucilaginibacter mali</name>
    <dbReference type="NCBI Taxonomy" id="2740462"/>
    <lineage>
        <taxon>Bacteria</taxon>
        <taxon>Pseudomonadati</taxon>
        <taxon>Bacteroidota</taxon>
        <taxon>Sphingobacteriia</taxon>
        <taxon>Sphingobacteriales</taxon>
        <taxon>Sphingobacteriaceae</taxon>
        <taxon>Mucilaginibacter</taxon>
    </lineage>
</organism>
<keyword evidence="3 6" id="KW-0812">Transmembrane</keyword>
<dbReference type="InterPro" id="IPR050250">
    <property type="entry name" value="Macrolide_Exporter_MacB"/>
</dbReference>
<feature type="transmembrane region" description="Helical" evidence="6">
    <location>
        <begin position="339"/>
        <end position="362"/>
    </location>
</feature>
<dbReference type="KEGG" id="mmab:HQ865_24130"/>
<feature type="domain" description="ABC3 transporter permease C-terminal" evidence="7">
    <location>
        <begin position="295"/>
        <end position="407"/>
    </location>
</feature>
<dbReference type="InterPro" id="IPR003838">
    <property type="entry name" value="ABC3_permease_C"/>
</dbReference>
<dbReference type="PANTHER" id="PTHR30572:SF15">
    <property type="entry name" value="ABC TRANSPORTER PERMEASE"/>
    <property type="match status" value="1"/>
</dbReference>
<feature type="transmembrane region" description="Helical" evidence="6">
    <location>
        <begin position="374"/>
        <end position="397"/>
    </location>
</feature>
<evidence type="ECO:0000313" key="10">
    <source>
        <dbReference type="Proteomes" id="UP000505355"/>
    </source>
</evidence>
<evidence type="ECO:0000256" key="5">
    <source>
        <dbReference type="ARBA" id="ARBA00023136"/>
    </source>
</evidence>